<organism evidence="1 2">
    <name type="scientific">Pristionchus pacificus</name>
    <name type="common">Parasitic nematode worm</name>
    <dbReference type="NCBI Taxonomy" id="54126"/>
    <lineage>
        <taxon>Eukaryota</taxon>
        <taxon>Metazoa</taxon>
        <taxon>Ecdysozoa</taxon>
        <taxon>Nematoda</taxon>
        <taxon>Chromadorea</taxon>
        <taxon>Rhabditida</taxon>
        <taxon>Rhabditina</taxon>
        <taxon>Diplogasteromorpha</taxon>
        <taxon>Diplogasteroidea</taxon>
        <taxon>Neodiplogasteridae</taxon>
        <taxon>Pristionchus</taxon>
    </lineage>
</organism>
<reference evidence="1" key="2">
    <citation type="submission" date="2022-06" db="UniProtKB">
        <authorList>
            <consortium name="EnsemblMetazoa"/>
        </authorList>
    </citation>
    <scope>IDENTIFICATION</scope>
    <source>
        <strain evidence="1">PS312</strain>
    </source>
</reference>
<dbReference type="PROSITE" id="PS50181">
    <property type="entry name" value="FBOX"/>
    <property type="match status" value="1"/>
</dbReference>
<proteinExistence type="predicted"/>
<evidence type="ECO:0000313" key="1">
    <source>
        <dbReference type="EnsemblMetazoa" id="PPA21996.1"/>
    </source>
</evidence>
<dbReference type="Pfam" id="PF00646">
    <property type="entry name" value="F-box"/>
    <property type="match status" value="1"/>
</dbReference>
<evidence type="ECO:0000313" key="2">
    <source>
        <dbReference type="Proteomes" id="UP000005239"/>
    </source>
</evidence>
<accession>A0A2A6BBZ1</accession>
<dbReference type="SUPFAM" id="SSF81383">
    <property type="entry name" value="F-box domain"/>
    <property type="match status" value="1"/>
</dbReference>
<protein>
    <submittedName>
        <fullName evidence="1">F-box domain-containing protein</fullName>
    </submittedName>
</protein>
<dbReference type="AlphaFoldDB" id="A0A2A6BBZ1"/>
<reference evidence="2" key="1">
    <citation type="journal article" date="2008" name="Nat. Genet.">
        <title>The Pristionchus pacificus genome provides a unique perspective on nematode lifestyle and parasitism.</title>
        <authorList>
            <person name="Dieterich C."/>
            <person name="Clifton S.W."/>
            <person name="Schuster L.N."/>
            <person name="Chinwalla A."/>
            <person name="Delehaunty K."/>
            <person name="Dinkelacker I."/>
            <person name="Fulton L."/>
            <person name="Fulton R."/>
            <person name="Godfrey J."/>
            <person name="Minx P."/>
            <person name="Mitreva M."/>
            <person name="Roeseler W."/>
            <person name="Tian H."/>
            <person name="Witte H."/>
            <person name="Yang S.P."/>
            <person name="Wilson R.K."/>
            <person name="Sommer R.J."/>
        </authorList>
    </citation>
    <scope>NUCLEOTIDE SEQUENCE [LARGE SCALE GENOMIC DNA]</scope>
    <source>
        <strain evidence="2">PS312</strain>
    </source>
</reference>
<dbReference type="InterPro" id="IPR036047">
    <property type="entry name" value="F-box-like_dom_sf"/>
</dbReference>
<sequence length="319" mass="36956">MDESAPTMNIFSLPDVFLRKLMRCVDLRDRMRLRLTCRAFERLVAGTHAGYFYDGGIRQSPRSATFSFNIGTMHFSPIPATDKGFLKVLRMRDRLFNGVEFSYFSLNLDNSITFDFLSNFTENFKISLLTLFVNSTEQLRTYRELMLTFPKRDHSLRLQIFPEVDLLMTLPRMDELYINDYITETGDIIFPWRINSDLFFNLLGKTKKLILSNVILSVEDCEKAVKIVSTAFDSKMVRVQLINSVITSWLHTYNVYQSSKEGQGYGEMEVVTVPETKRRPETLKLRYTNRTNGLSSCISIDGSIWENGDVRCGMTIYKD</sequence>
<gene>
    <name evidence="1" type="primary">WBGene00111550</name>
</gene>
<accession>A0A8R1UGE9</accession>
<dbReference type="EnsemblMetazoa" id="PPA21996.1">
    <property type="protein sequence ID" value="PPA21996.1"/>
    <property type="gene ID" value="WBGene00111550"/>
</dbReference>
<dbReference type="InterPro" id="IPR001810">
    <property type="entry name" value="F-box_dom"/>
</dbReference>
<keyword evidence="2" id="KW-1185">Reference proteome</keyword>
<dbReference type="Proteomes" id="UP000005239">
    <property type="component" value="Unassembled WGS sequence"/>
</dbReference>
<name>A0A2A6BBZ1_PRIPA</name>
<dbReference type="CDD" id="cd09917">
    <property type="entry name" value="F-box_SF"/>
    <property type="match status" value="1"/>
</dbReference>